<proteinExistence type="predicted"/>
<dbReference type="EMBL" id="JACDUS010000001">
    <property type="protein sequence ID" value="MBA2879842.1"/>
    <property type="molecule type" value="Genomic_DNA"/>
</dbReference>
<reference evidence="1 2" key="1">
    <citation type="submission" date="2020-07" db="EMBL/GenBank/DDBJ databases">
        <title>Genomic Encyclopedia of Type Strains, Phase IV (KMG-IV): sequencing the most valuable type-strain genomes for metagenomic binning, comparative biology and taxonomic classification.</title>
        <authorList>
            <person name="Goeker M."/>
        </authorList>
    </citation>
    <scope>NUCLEOTIDE SEQUENCE [LARGE SCALE GENOMIC DNA]</scope>
    <source>
        <strain evidence="1 2">DSM 17721</strain>
    </source>
</reference>
<comment type="caution">
    <text evidence="1">The sequence shown here is derived from an EMBL/GenBank/DDBJ whole genome shotgun (WGS) entry which is preliminary data.</text>
</comment>
<gene>
    <name evidence="1" type="ORF">HNR65_000149</name>
</gene>
<keyword evidence="2" id="KW-1185">Reference proteome</keyword>
<evidence type="ECO:0000313" key="1">
    <source>
        <dbReference type="EMBL" id="MBA2879842.1"/>
    </source>
</evidence>
<name>A0A7W0HJ57_9BACT</name>
<sequence>MVPAADASLRQKLLAGPTCNVSYRALPAHGLTEKPSEEAQQRNQLLI</sequence>
<dbReference type="Proteomes" id="UP000525298">
    <property type="component" value="Unassembled WGS sequence"/>
</dbReference>
<protein>
    <submittedName>
        <fullName evidence="1">Uncharacterized protein</fullName>
    </submittedName>
</protein>
<organism evidence="1 2">
    <name type="scientific">Desulfosalsimonas propionicica</name>
    <dbReference type="NCBI Taxonomy" id="332175"/>
    <lineage>
        <taxon>Bacteria</taxon>
        <taxon>Pseudomonadati</taxon>
        <taxon>Thermodesulfobacteriota</taxon>
        <taxon>Desulfobacteria</taxon>
        <taxon>Desulfobacterales</taxon>
        <taxon>Desulfosalsimonadaceae</taxon>
        <taxon>Desulfosalsimonas</taxon>
    </lineage>
</organism>
<accession>A0A7W0HJ57</accession>
<evidence type="ECO:0000313" key="2">
    <source>
        <dbReference type="Proteomes" id="UP000525298"/>
    </source>
</evidence>
<dbReference type="AlphaFoldDB" id="A0A7W0HJ57"/>